<dbReference type="SUPFAM" id="SSF144210">
    <property type="entry name" value="Nop10-like SnoRNP"/>
    <property type="match status" value="1"/>
</dbReference>
<dbReference type="GO" id="GO:0030515">
    <property type="term" value="F:snoRNA binding"/>
    <property type="evidence" value="ECO:0007669"/>
    <property type="project" value="InterPro"/>
</dbReference>
<dbReference type="AlphaFoldDB" id="A0A7C5LBI3"/>
<dbReference type="Gene3D" id="2.20.28.40">
    <property type="entry name" value="H/ACA ribonucleoprotein complex, subunit Nop10"/>
    <property type="match status" value="1"/>
</dbReference>
<name>A0A7C5LBI3_CALS0</name>
<dbReference type="InterPro" id="IPR007264">
    <property type="entry name" value="H/ACA_rnp_Nop10"/>
</dbReference>
<evidence type="ECO:0000256" key="4">
    <source>
        <dbReference type="ARBA" id="ARBA00023274"/>
    </source>
</evidence>
<dbReference type="InterPro" id="IPR036756">
    <property type="entry name" value="H/ACA_rnp_Nop10_sf"/>
</dbReference>
<keyword evidence="2" id="KW-0690">Ribosome biogenesis</keyword>
<dbReference type="GO" id="GO:0006364">
    <property type="term" value="P:rRNA processing"/>
    <property type="evidence" value="ECO:0007669"/>
    <property type="project" value="UniProtKB-KW"/>
</dbReference>
<comment type="similarity">
    <text evidence="1">Belongs to the NOP10 family.</text>
</comment>
<evidence type="ECO:0000256" key="1">
    <source>
        <dbReference type="ARBA" id="ARBA00009462"/>
    </source>
</evidence>
<proteinExistence type="inferred from homology"/>
<evidence type="ECO:0000256" key="3">
    <source>
        <dbReference type="ARBA" id="ARBA00022552"/>
    </source>
</evidence>
<keyword evidence="4" id="KW-0687">Ribonucleoprotein</keyword>
<sequence>MRCPECRTYTLKEYCPRCGGRTASPHPIHFTPESRYASLLLKARKSRAEKTT</sequence>
<gene>
    <name evidence="5" type="ORF">ENM11_02745</name>
</gene>
<reference evidence="5" key="1">
    <citation type="journal article" date="2020" name="mSystems">
        <title>Genome- and Community-Level Interaction Insights into Carbon Utilization and Element Cycling Functions of Hydrothermarchaeota in Hydrothermal Sediment.</title>
        <authorList>
            <person name="Zhou Z."/>
            <person name="Liu Y."/>
            <person name="Xu W."/>
            <person name="Pan J."/>
            <person name="Luo Z.H."/>
            <person name="Li M."/>
        </authorList>
    </citation>
    <scope>NUCLEOTIDE SEQUENCE [LARGE SCALE GENOMIC DNA]</scope>
    <source>
        <strain evidence="5">SpSt-1056</strain>
    </source>
</reference>
<organism evidence="5">
    <name type="scientific">Caldiarchaeum subterraneum</name>
    <dbReference type="NCBI Taxonomy" id="311458"/>
    <lineage>
        <taxon>Archaea</taxon>
        <taxon>Nitrososphaerota</taxon>
        <taxon>Candidatus Caldarchaeales</taxon>
        <taxon>Candidatus Caldarchaeaceae</taxon>
        <taxon>Candidatus Caldarchaeum</taxon>
    </lineage>
</organism>
<dbReference type="EMBL" id="DRWN01000023">
    <property type="protein sequence ID" value="HHK68060.1"/>
    <property type="molecule type" value="Genomic_DNA"/>
</dbReference>
<comment type="caution">
    <text evidence="5">The sequence shown here is derived from an EMBL/GenBank/DDBJ whole genome shotgun (WGS) entry which is preliminary data.</text>
</comment>
<evidence type="ECO:0000256" key="2">
    <source>
        <dbReference type="ARBA" id="ARBA00022517"/>
    </source>
</evidence>
<protein>
    <submittedName>
        <fullName evidence="5">Ribosome biogenesis protein</fullName>
    </submittedName>
</protein>
<evidence type="ECO:0000313" key="5">
    <source>
        <dbReference type="EMBL" id="HHK68060.1"/>
    </source>
</evidence>
<keyword evidence="3" id="KW-0698">rRNA processing</keyword>
<dbReference type="GO" id="GO:0001522">
    <property type="term" value="P:pseudouridine synthesis"/>
    <property type="evidence" value="ECO:0007669"/>
    <property type="project" value="InterPro"/>
</dbReference>
<accession>A0A7C5LBI3</accession>
<dbReference type="GO" id="GO:1990904">
    <property type="term" value="C:ribonucleoprotein complex"/>
    <property type="evidence" value="ECO:0007669"/>
    <property type="project" value="UniProtKB-KW"/>
</dbReference>
<dbReference type="Pfam" id="PF04135">
    <property type="entry name" value="Nop10p"/>
    <property type="match status" value="1"/>
</dbReference>